<name>A0A4Z0BKH3_9BURK</name>
<feature type="region of interest" description="Disordered" evidence="1">
    <location>
        <begin position="337"/>
        <end position="373"/>
    </location>
</feature>
<organism evidence="2 3">
    <name type="scientific">Ramlibacter henchirensis</name>
    <dbReference type="NCBI Taxonomy" id="204072"/>
    <lineage>
        <taxon>Bacteria</taxon>
        <taxon>Pseudomonadati</taxon>
        <taxon>Pseudomonadota</taxon>
        <taxon>Betaproteobacteria</taxon>
        <taxon>Burkholderiales</taxon>
        <taxon>Comamonadaceae</taxon>
        <taxon>Ramlibacter</taxon>
    </lineage>
</organism>
<evidence type="ECO:0000313" key="2">
    <source>
        <dbReference type="EMBL" id="TFY99271.1"/>
    </source>
</evidence>
<keyword evidence="3" id="KW-1185">Reference proteome</keyword>
<reference evidence="2 3" key="1">
    <citation type="submission" date="2019-03" db="EMBL/GenBank/DDBJ databases">
        <title>Ramlibacter henchirensis DSM 14656, whole genome shotgun sequence.</title>
        <authorList>
            <person name="Zhang X."/>
            <person name="Feng G."/>
            <person name="Zhu H."/>
        </authorList>
    </citation>
    <scope>NUCLEOTIDE SEQUENCE [LARGE SCALE GENOMIC DNA]</scope>
    <source>
        <strain evidence="2 3">DSM 14656</strain>
    </source>
</reference>
<evidence type="ECO:0000313" key="3">
    <source>
        <dbReference type="Proteomes" id="UP000298180"/>
    </source>
</evidence>
<dbReference type="AlphaFoldDB" id="A0A4Z0BKH3"/>
<gene>
    <name evidence="2" type="ORF">EZ313_22170</name>
</gene>
<accession>A0A4Z0BKH3</accession>
<sequence length="373" mass="42254">MAAQQRGRGRVTLTDFEPEFLPVRPEGERIWVVRASGGAYVGHFREHGLMAIGHLNPLGLRQGAISQGTLPNLEALLLRADSERSQGSLTSHANQARTFISGISEGDLIVTLNSGSISVGRVAGDAFISRESLYIYDKNGRSYALEHELRRKVIWGPRLLRTQVPAALQLTLLAHQTVFNIDDYWDSIYHLLYPCFAYRDHLYLSANIKQTLELDNYSLSQFFSMLSAIERTARDLAEGLEVGHTPKRHREDLNLTTKAEFMSPGTIWAQVAMDSQSLLWCAVIYVMLFGGDLKFFKTDGLLDTHTRQKIWDVVIKIVKDFDFSRVQKRLRVDIPRVDTSKIDPPKPKRIRKAKIKRENEPAQLPQEDDPDLG</sequence>
<proteinExistence type="predicted"/>
<dbReference type="EMBL" id="SMLM01000004">
    <property type="protein sequence ID" value="TFY99271.1"/>
    <property type="molecule type" value="Genomic_DNA"/>
</dbReference>
<comment type="caution">
    <text evidence="2">The sequence shown here is derived from an EMBL/GenBank/DDBJ whole genome shotgun (WGS) entry which is preliminary data.</text>
</comment>
<dbReference type="Proteomes" id="UP000298180">
    <property type="component" value="Unassembled WGS sequence"/>
</dbReference>
<protein>
    <submittedName>
        <fullName evidence="2">Uncharacterized protein</fullName>
    </submittedName>
</protein>
<evidence type="ECO:0000256" key="1">
    <source>
        <dbReference type="SAM" id="MobiDB-lite"/>
    </source>
</evidence>
<feature type="compositionally biased region" description="Basic and acidic residues" evidence="1">
    <location>
        <begin position="337"/>
        <end position="346"/>
    </location>
</feature>